<dbReference type="Proteomes" id="UP000295626">
    <property type="component" value="Unassembled WGS sequence"/>
</dbReference>
<dbReference type="InterPro" id="IPR027417">
    <property type="entry name" value="P-loop_NTPase"/>
</dbReference>
<accession>A0ABY2DI24</accession>
<dbReference type="InterPro" id="IPR007111">
    <property type="entry name" value="NACHT_NTPase"/>
</dbReference>
<protein>
    <submittedName>
        <fullName evidence="2">NACHT domain-containing protein</fullName>
    </submittedName>
</protein>
<feature type="domain" description="NACHT" evidence="1">
    <location>
        <begin position="184"/>
        <end position="351"/>
    </location>
</feature>
<dbReference type="Pfam" id="PF05729">
    <property type="entry name" value="NACHT"/>
    <property type="match status" value="1"/>
</dbReference>
<keyword evidence="3" id="KW-1185">Reference proteome</keyword>
<organism evidence="2 3">
    <name type="scientific">Micromonospora fluostatini</name>
    <dbReference type="NCBI Taxonomy" id="1629071"/>
    <lineage>
        <taxon>Bacteria</taxon>
        <taxon>Bacillati</taxon>
        <taxon>Actinomycetota</taxon>
        <taxon>Actinomycetes</taxon>
        <taxon>Micromonosporales</taxon>
        <taxon>Micromonosporaceae</taxon>
        <taxon>Micromonospora</taxon>
    </lineage>
</organism>
<sequence>MTSSETGQEFEVRALNVARAIHDPLFLQGAVMIDGVEHDAIFSSDDSINCYEFTTSRTKAKAEHDAEKLRKIIQRLSKVPNNSFKSIVGWFVTREEPTGDQREAVKRESNKASPHATKIHCISLRTLQRRLCDVGSYLRSRDNYPFGSVGFSPARGTTDVDQSFAARDSAFNMQGLAEQLTAGRRILLHGQFGVGKSHALKKLYLRLRAQYSKNPEEQRFPLHINLRDCIGLRSPAEILRRHAEEIGFEGDRSLISAWRAGACVLLLDGFDEVTPTRWLGNVSDLRTVRWQALDPVRRLIQDAREETGIAVCGRAHYFTSLTECRDALGLTPDDLELELTDFDSNQVQRFLSAASSDLPEWLPTRPLLLAYLLNSGALSNLSDQNDTPRAAAWNKLLDEVCAREARALSGVRPDIVRAILGRVATLARSGGDALGPINMGHMEQAFYEVNGRRPDDEGIQLLLRLPGLTSSGDESKRLEERVFADQALSDVAFGDDLAKYISSPYQGHPLTQPASWANASNELTLAVAAHVLIQNGVGLGAVKAALKHRDSQGLNDSILADLIGVANEIGSDIKPPGYIVEGVYFDYLSVGEFPTLSLLHIKDSVIETLDLSGVSSPSESPHFDKCLFGFVDGVSDIPPFLADKFQNCEVQEFSQASHTTSGIAQLPLPRKTIVALTILKKVYAQRGSGRKEGALSRGLSQTDRQLVPDVLARLVSDKWLTKVGRGSTTIYLPVKGKRQAAMQALDTPASLQI</sequence>
<gene>
    <name evidence="2" type="ORF">E1091_09355</name>
</gene>
<reference evidence="2 3" key="1">
    <citation type="submission" date="2019-02" db="EMBL/GenBank/DDBJ databases">
        <title>Draft genome sequences of novel Actinobacteria.</title>
        <authorList>
            <person name="Sahin N."/>
            <person name="Ay H."/>
            <person name="Saygin H."/>
        </authorList>
    </citation>
    <scope>NUCLEOTIDE SEQUENCE [LARGE SCALE GENOMIC DNA]</scope>
    <source>
        <strain evidence="2 3">JCM 30529</strain>
    </source>
</reference>
<dbReference type="Gene3D" id="3.40.50.300">
    <property type="entry name" value="P-loop containing nucleotide triphosphate hydrolases"/>
    <property type="match status" value="1"/>
</dbReference>
<evidence type="ECO:0000259" key="1">
    <source>
        <dbReference type="Pfam" id="PF05729"/>
    </source>
</evidence>
<dbReference type="SUPFAM" id="SSF52540">
    <property type="entry name" value="P-loop containing nucleoside triphosphate hydrolases"/>
    <property type="match status" value="1"/>
</dbReference>
<evidence type="ECO:0000313" key="3">
    <source>
        <dbReference type="Proteomes" id="UP000295626"/>
    </source>
</evidence>
<comment type="caution">
    <text evidence="2">The sequence shown here is derived from an EMBL/GenBank/DDBJ whole genome shotgun (WGS) entry which is preliminary data.</text>
</comment>
<proteinExistence type="predicted"/>
<dbReference type="EMBL" id="SMKE01000273">
    <property type="protein sequence ID" value="TDB96322.1"/>
    <property type="molecule type" value="Genomic_DNA"/>
</dbReference>
<evidence type="ECO:0000313" key="2">
    <source>
        <dbReference type="EMBL" id="TDB96322.1"/>
    </source>
</evidence>
<name>A0ABY2DI24_9ACTN</name>